<dbReference type="AlphaFoldDB" id="A0A552XX32"/>
<dbReference type="NCBIfam" id="NF033608">
    <property type="entry name" value="type_I_tox_Fst"/>
    <property type="match status" value="1"/>
</dbReference>
<protein>
    <submittedName>
        <fullName evidence="2">Type I toxin-antitoxin system Fst family toxin</fullName>
    </submittedName>
</protein>
<accession>A0A552XX32</accession>
<keyword evidence="1" id="KW-1133">Transmembrane helix</keyword>
<sequence length="33" mass="3901">MLLQIFVSVVAPIVVGVILELVKDWLKYRHKRH</sequence>
<name>A0A552XX32_9LACT</name>
<proteinExistence type="predicted"/>
<evidence type="ECO:0000313" key="2">
    <source>
        <dbReference type="EMBL" id="NEX54977.1"/>
    </source>
</evidence>
<comment type="caution">
    <text evidence="2">The sequence shown here is derived from an EMBL/GenBank/DDBJ whole genome shotgun (WGS) entry which is preliminary data.</text>
</comment>
<gene>
    <name evidence="2" type="ORF">GTP08_04550</name>
</gene>
<keyword evidence="1" id="KW-0812">Transmembrane</keyword>
<keyword evidence="1" id="KW-0472">Membrane</keyword>
<organism evidence="2 3">
    <name type="scientific">Lactococcus lactis</name>
    <dbReference type="NCBI Taxonomy" id="1358"/>
    <lineage>
        <taxon>Bacteria</taxon>
        <taxon>Bacillati</taxon>
        <taxon>Bacillota</taxon>
        <taxon>Bacilli</taxon>
        <taxon>Lactobacillales</taxon>
        <taxon>Streptococcaceae</taxon>
        <taxon>Lactococcus</taxon>
    </lineage>
</organism>
<feature type="transmembrane region" description="Helical" evidence="1">
    <location>
        <begin position="6"/>
        <end position="26"/>
    </location>
</feature>
<dbReference type="Proteomes" id="UP000477402">
    <property type="component" value="Unassembled WGS sequence"/>
</dbReference>
<dbReference type="RefSeq" id="WP_117518185.1">
    <property type="nucleotide sequence ID" value="NC_017478.1"/>
</dbReference>
<dbReference type="EMBL" id="WWDJ01000022">
    <property type="protein sequence ID" value="NEX54977.1"/>
    <property type="molecule type" value="Genomic_DNA"/>
</dbReference>
<reference evidence="2 3" key="1">
    <citation type="submission" date="2019-12" db="EMBL/GenBank/DDBJ databases">
        <title>Draft Genome Sequences of L. lactis strains MS22333, MS22334, MS22336, and MS22337, Isolated from Spontaneous Fermented Camel Milk in Ethiopia.</title>
        <authorList>
            <person name="Bragason E."/>
            <person name="Hansen E.B."/>
            <person name="Guya M.E."/>
            <person name="Berhe T."/>
        </authorList>
    </citation>
    <scope>NUCLEOTIDE SEQUENCE [LARGE SCALE GENOMIC DNA]</scope>
    <source>
        <strain evidence="2 3">MS22336</strain>
    </source>
</reference>
<evidence type="ECO:0000256" key="1">
    <source>
        <dbReference type="SAM" id="Phobius"/>
    </source>
</evidence>
<evidence type="ECO:0000313" key="3">
    <source>
        <dbReference type="Proteomes" id="UP000477402"/>
    </source>
</evidence>